<proteinExistence type="predicted"/>
<keyword evidence="3" id="KW-1185">Reference proteome</keyword>
<evidence type="ECO:0000313" key="2">
    <source>
        <dbReference type="EMBL" id="RAJ08324.1"/>
    </source>
</evidence>
<accession>A0A327QX70</accession>
<feature type="domain" description="DUF6734" evidence="1">
    <location>
        <begin position="259"/>
        <end position="309"/>
    </location>
</feature>
<dbReference type="Proteomes" id="UP000249547">
    <property type="component" value="Unassembled WGS sequence"/>
</dbReference>
<evidence type="ECO:0000313" key="3">
    <source>
        <dbReference type="Proteomes" id="UP000249547"/>
    </source>
</evidence>
<organism evidence="2 3">
    <name type="scientific">Chitinophaga skermanii</name>
    <dbReference type="NCBI Taxonomy" id="331697"/>
    <lineage>
        <taxon>Bacteria</taxon>
        <taxon>Pseudomonadati</taxon>
        <taxon>Bacteroidota</taxon>
        <taxon>Chitinophagia</taxon>
        <taxon>Chitinophagales</taxon>
        <taxon>Chitinophagaceae</taxon>
        <taxon>Chitinophaga</taxon>
    </lineage>
</organism>
<dbReference type="RefSeq" id="WP_111596485.1">
    <property type="nucleotide sequence ID" value="NZ_QLLL01000002.1"/>
</dbReference>
<gene>
    <name evidence="2" type="ORF">LX64_00972</name>
</gene>
<comment type="caution">
    <text evidence="2">The sequence shown here is derived from an EMBL/GenBank/DDBJ whole genome shotgun (WGS) entry which is preliminary data.</text>
</comment>
<dbReference type="AlphaFoldDB" id="A0A327QX70"/>
<dbReference type="OrthoDB" id="771064at2"/>
<dbReference type="Pfam" id="PF20508">
    <property type="entry name" value="DUF6734"/>
    <property type="match status" value="2"/>
</dbReference>
<protein>
    <recommendedName>
        <fullName evidence="1">DUF6734 domain-containing protein</fullName>
    </recommendedName>
</protein>
<reference evidence="2 3" key="1">
    <citation type="submission" date="2018-06" db="EMBL/GenBank/DDBJ databases">
        <title>Genomic Encyclopedia of Archaeal and Bacterial Type Strains, Phase II (KMG-II): from individual species to whole genera.</title>
        <authorList>
            <person name="Goeker M."/>
        </authorList>
    </citation>
    <scope>NUCLEOTIDE SEQUENCE [LARGE SCALE GENOMIC DNA]</scope>
    <source>
        <strain evidence="2 3">DSM 23857</strain>
    </source>
</reference>
<dbReference type="EMBL" id="QLLL01000002">
    <property type="protein sequence ID" value="RAJ08324.1"/>
    <property type="molecule type" value="Genomic_DNA"/>
</dbReference>
<feature type="domain" description="DUF6734" evidence="1">
    <location>
        <begin position="1"/>
        <end position="222"/>
    </location>
</feature>
<evidence type="ECO:0000259" key="1">
    <source>
        <dbReference type="Pfam" id="PF20508"/>
    </source>
</evidence>
<dbReference type="InterPro" id="IPR046621">
    <property type="entry name" value="DUF6734"/>
</dbReference>
<name>A0A327QX70_9BACT</name>
<sequence length="536" mass="61431">MKIVQTLWTRPGLHGGWLDQRFHFFSWALSCLQLRKYYNEVELYTDTLGKQLLVDTFGLPYTKVHVVLDDFPYPDYLWAAPKLKTYGLQEQPFLHVDGDVFIFHPFNTLRTQQNVVYQNREVEQFAGAFYTDIVNDINQKTAKPLPQWLNTMEKNAIVALNAGVYGGLDVPFFQEHAAMAFNFFDDHATLIANMKHPSNANHIAEQALAAWLLQHHDVKVHAPLFTDNLFLTPDTMHLVNNIVTDDVPEREIGDEPVPFGYQALNHFGISPLGRKYVHLMGHNKKSKLVCALLARRLRKDFPSYFDTINNYFVPGEKAQVQTFLKEKVFRQAPHRLMGRTVFLASVLEINAPSVDLPLDDYLVAWQNTIHALPEEDRARMQDVFNLECERLQYAKESLETKDLYAAEGLTANSMDLLPSPEEALNTPVRLSLNPVASLQNVQWNWTDTMVYTKDFPPINPTTIALLQDYITGAVMEIDLTNYTLFVCEVAQQHMLYADALQRFTATFPFDHEAEAARSFFQCVTYLIVNGIIHVQP</sequence>